<evidence type="ECO:0000313" key="1">
    <source>
        <dbReference type="EMBL" id="EWC59676.1"/>
    </source>
</evidence>
<proteinExistence type="predicted"/>
<evidence type="ECO:0000313" key="2">
    <source>
        <dbReference type="Proteomes" id="UP000019277"/>
    </source>
</evidence>
<sequence>MAAHHRMLDAEAMDEWGADELSHAVLLRLAAEFQGFCRDLLDACVEVVFAAAGIADRGLENVFRSHNVLRGRRLDSGNATKDNIAIDFLRCGLEVWVELGTHFPHQVRGWISTVNLLNQARNGIAHDVEAKLNLLRRDGHSLSLATALEWRFSLDELAEAMDTVCSTYLRTLLPELVQW</sequence>
<dbReference type="AlphaFoldDB" id="W7ITE2"/>
<gene>
    <name evidence="1" type="ORF">UO65_5043</name>
</gene>
<organism evidence="1 2">
    <name type="scientific">Actinokineospora spheciospongiae</name>
    <dbReference type="NCBI Taxonomy" id="909613"/>
    <lineage>
        <taxon>Bacteria</taxon>
        <taxon>Bacillati</taxon>
        <taxon>Actinomycetota</taxon>
        <taxon>Actinomycetes</taxon>
        <taxon>Pseudonocardiales</taxon>
        <taxon>Pseudonocardiaceae</taxon>
        <taxon>Actinokineospora</taxon>
    </lineage>
</organism>
<reference evidence="1 2" key="1">
    <citation type="journal article" date="2014" name="Genome Announc.">
        <title>Draft Genome Sequence of the Antitrypanosomally Active Sponge-Associated Bacterium Actinokineospora sp. Strain EG49.</title>
        <authorList>
            <person name="Harjes J."/>
            <person name="Ryu T."/>
            <person name="Abdelmohsen U.R."/>
            <person name="Moitinho-Silva L."/>
            <person name="Horn H."/>
            <person name="Ravasi T."/>
            <person name="Hentschel U."/>
        </authorList>
    </citation>
    <scope>NUCLEOTIDE SEQUENCE [LARGE SCALE GENOMIC DNA]</scope>
    <source>
        <strain evidence="1 2">EG49</strain>
    </source>
</reference>
<comment type="caution">
    <text evidence="1">The sequence shown here is derived from an EMBL/GenBank/DDBJ whole genome shotgun (WGS) entry which is preliminary data.</text>
</comment>
<keyword evidence="2" id="KW-1185">Reference proteome</keyword>
<dbReference type="STRING" id="909613.UO65_5043"/>
<evidence type="ECO:0008006" key="3">
    <source>
        <dbReference type="Google" id="ProtNLM"/>
    </source>
</evidence>
<accession>W7ITE2</accession>
<name>W7ITE2_9PSEU</name>
<dbReference type="Proteomes" id="UP000019277">
    <property type="component" value="Unassembled WGS sequence"/>
</dbReference>
<dbReference type="eggNOG" id="ENOG502ZJXJ">
    <property type="taxonomic scope" value="Bacteria"/>
</dbReference>
<dbReference type="EMBL" id="AYXG01000190">
    <property type="protein sequence ID" value="EWC59676.1"/>
    <property type="molecule type" value="Genomic_DNA"/>
</dbReference>
<protein>
    <recommendedName>
        <fullName evidence="3">RiboL-PSP-HEPN domain-containing protein</fullName>
    </recommendedName>
</protein>